<dbReference type="GO" id="GO:0030154">
    <property type="term" value="P:cell differentiation"/>
    <property type="evidence" value="ECO:0007669"/>
    <property type="project" value="UniProtKB-KW"/>
</dbReference>
<dbReference type="GO" id="GO:0000978">
    <property type="term" value="F:RNA polymerase II cis-regulatory region sequence-specific DNA binding"/>
    <property type="evidence" value="ECO:0007669"/>
    <property type="project" value="TreeGrafter"/>
</dbReference>
<keyword evidence="10" id="KW-1185">Reference proteome</keyword>
<reference evidence="9 10" key="1">
    <citation type="submission" date="2020-02" db="EMBL/GenBank/DDBJ databases">
        <title>Esox lucius (northern pike) genome, fEsoLuc1, primary haplotype.</title>
        <authorList>
            <person name="Myers G."/>
            <person name="Karagic N."/>
            <person name="Meyer A."/>
            <person name="Pippel M."/>
            <person name="Reichard M."/>
            <person name="Winkler S."/>
            <person name="Tracey A."/>
            <person name="Sims Y."/>
            <person name="Howe K."/>
            <person name="Rhie A."/>
            <person name="Formenti G."/>
            <person name="Durbin R."/>
            <person name="Fedrigo O."/>
            <person name="Jarvis E.D."/>
        </authorList>
    </citation>
    <scope>NUCLEOTIDE SEQUENCE [LARGE SCALE GENOMIC DNA]</scope>
</reference>
<feature type="compositionally biased region" description="Polar residues" evidence="8">
    <location>
        <begin position="329"/>
        <end position="339"/>
    </location>
</feature>
<dbReference type="GO" id="GO:0005634">
    <property type="term" value="C:nucleus"/>
    <property type="evidence" value="ECO:0007669"/>
    <property type="project" value="UniProtKB-SubCell"/>
</dbReference>
<evidence type="ECO:0000256" key="8">
    <source>
        <dbReference type="SAM" id="MobiDB-lite"/>
    </source>
</evidence>
<organism evidence="9 10">
    <name type="scientific">Esox lucius</name>
    <name type="common">Northern pike</name>
    <dbReference type="NCBI Taxonomy" id="8010"/>
    <lineage>
        <taxon>Eukaryota</taxon>
        <taxon>Metazoa</taxon>
        <taxon>Chordata</taxon>
        <taxon>Craniata</taxon>
        <taxon>Vertebrata</taxon>
        <taxon>Euteleostomi</taxon>
        <taxon>Actinopterygii</taxon>
        <taxon>Neopterygii</taxon>
        <taxon>Teleostei</taxon>
        <taxon>Protacanthopterygii</taxon>
        <taxon>Esociformes</taxon>
        <taxon>Esocidae</taxon>
        <taxon>Esox</taxon>
    </lineage>
</organism>
<name>A0AAY5L909_ESOLU</name>
<evidence type="ECO:0000256" key="4">
    <source>
        <dbReference type="ARBA" id="ARBA00023015"/>
    </source>
</evidence>
<evidence type="ECO:0000256" key="7">
    <source>
        <dbReference type="ARBA" id="ARBA00023242"/>
    </source>
</evidence>
<dbReference type="GO" id="GO:0007283">
    <property type="term" value="P:spermatogenesis"/>
    <property type="evidence" value="ECO:0007669"/>
    <property type="project" value="InterPro"/>
</dbReference>
<proteinExistence type="predicted"/>
<evidence type="ECO:0000256" key="6">
    <source>
        <dbReference type="ARBA" id="ARBA00023163"/>
    </source>
</evidence>
<evidence type="ECO:0000256" key="5">
    <source>
        <dbReference type="ARBA" id="ARBA00023125"/>
    </source>
</evidence>
<dbReference type="PANTHER" id="PTHR15402:SF2">
    <property type="entry name" value="TRANSCRIPTION FACTOR LIKE 5"/>
    <property type="match status" value="1"/>
</dbReference>
<keyword evidence="4" id="KW-0805">Transcription regulation</keyword>
<evidence type="ECO:0000256" key="2">
    <source>
        <dbReference type="ARBA" id="ARBA00022473"/>
    </source>
</evidence>
<reference evidence="9" key="3">
    <citation type="submission" date="2025-09" db="UniProtKB">
        <authorList>
            <consortium name="Ensembl"/>
        </authorList>
    </citation>
    <scope>IDENTIFICATION</scope>
</reference>
<evidence type="ECO:0000313" key="10">
    <source>
        <dbReference type="Proteomes" id="UP000265140"/>
    </source>
</evidence>
<dbReference type="GeneTree" id="ENSGT00390000002821"/>
<dbReference type="GO" id="GO:0000981">
    <property type="term" value="F:DNA-binding transcription factor activity, RNA polymerase II-specific"/>
    <property type="evidence" value="ECO:0007669"/>
    <property type="project" value="TreeGrafter"/>
</dbReference>
<keyword evidence="3" id="KW-0221">Differentiation</keyword>
<evidence type="ECO:0000256" key="3">
    <source>
        <dbReference type="ARBA" id="ARBA00022782"/>
    </source>
</evidence>
<comment type="subcellular location">
    <subcellularLocation>
        <location evidence="1">Nucleus</location>
    </subcellularLocation>
</comment>
<dbReference type="Proteomes" id="UP000265140">
    <property type="component" value="Chromosome 12"/>
</dbReference>
<protein>
    <recommendedName>
        <fullName evidence="11">Transcription factor-like 5 protein</fullName>
    </recommendedName>
</protein>
<evidence type="ECO:0000313" key="9">
    <source>
        <dbReference type="Ensembl" id="ENSELUP00000096975.1"/>
    </source>
</evidence>
<dbReference type="SUPFAM" id="SSF47459">
    <property type="entry name" value="HLH, helix-loop-helix DNA-binding domain"/>
    <property type="match status" value="1"/>
</dbReference>
<dbReference type="InterPro" id="IPR039583">
    <property type="entry name" value="TCFL5/SOLH1/2"/>
</dbReference>
<reference evidence="9" key="2">
    <citation type="submission" date="2025-08" db="UniProtKB">
        <authorList>
            <consortium name="Ensembl"/>
        </authorList>
    </citation>
    <scope>IDENTIFICATION</scope>
</reference>
<feature type="region of interest" description="Disordered" evidence="8">
    <location>
        <begin position="316"/>
        <end position="339"/>
    </location>
</feature>
<dbReference type="Ensembl" id="ENSELUT00000096815.1">
    <property type="protein sequence ID" value="ENSELUP00000096975.1"/>
    <property type="gene ID" value="ENSELUG00000015966.3"/>
</dbReference>
<dbReference type="GO" id="GO:0046983">
    <property type="term" value="F:protein dimerization activity"/>
    <property type="evidence" value="ECO:0007669"/>
    <property type="project" value="InterPro"/>
</dbReference>
<dbReference type="InterPro" id="IPR036638">
    <property type="entry name" value="HLH_DNA-bd_sf"/>
</dbReference>
<keyword evidence="6" id="KW-0804">Transcription</keyword>
<keyword evidence="2" id="KW-0217">Developmental protein</keyword>
<keyword evidence="7" id="KW-0539">Nucleus</keyword>
<accession>A0AAY5L909</accession>
<sequence>MSLACKTIHMSPAAGLYNPATVEMIVSQNDLVPNDQGQILGTEFNLMEMTEVEYTHLQHIIQSHIETQAGGTEDSGDARFNNTIFTVCSPAPQQAATTCEQQLTLGDSNQGQVDFQEFKMVLVSEGNVMSGERTPTTCGEVPSSVLAKVRKAVDMTREHGLETYDTSSAQLQARPNPPARVRLEKRFNCTPFDIPRQQDAQSAALRNSIKHQALVIPKNFTFSYRQEKMTDKVPCCLNPAEETVWVKVEGMRRIRFCCDELNVLAPFCNQETDKATTLQWTTAFLKYIREVYGDSIKQDFQSTFCGKTGQRIKPSSASSHVMVLPDTAESLSTPQASEQ</sequence>
<dbReference type="AlphaFoldDB" id="A0AAY5L909"/>
<evidence type="ECO:0008006" key="11">
    <source>
        <dbReference type="Google" id="ProtNLM"/>
    </source>
</evidence>
<evidence type="ECO:0000256" key="1">
    <source>
        <dbReference type="ARBA" id="ARBA00004123"/>
    </source>
</evidence>
<dbReference type="PANTHER" id="PTHR15402">
    <property type="entry name" value="TRANSCRIPTION FACTOR-LIKE 5 PROTEIN"/>
    <property type="match status" value="1"/>
</dbReference>
<keyword evidence="5" id="KW-0238">DNA-binding</keyword>